<organism evidence="2 3">
    <name type="scientific">Streptomyces phage Soshi</name>
    <dbReference type="NCBI Taxonomy" id="2601694"/>
    <lineage>
        <taxon>Viruses</taxon>
        <taxon>Duplodnaviria</taxon>
        <taxon>Heunggongvirae</taxon>
        <taxon>Uroviricota</taxon>
        <taxon>Caudoviricetes</taxon>
        <taxon>Rimavirus</taxon>
        <taxon>Rimavirus drgrey</taxon>
    </lineage>
</organism>
<dbReference type="Proteomes" id="UP000327109">
    <property type="component" value="Segment"/>
</dbReference>
<reference evidence="2 3" key="1">
    <citation type="submission" date="2019-07" db="EMBL/GenBank/DDBJ databases">
        <authorList>
            <person name="Trigg B.T."/>
            <person name="Shi C.Y."/>
            <person name="Smith B.R."/>
            <person name="Hughes L.E."/>
            <person name="Garlena R.A."/>
            <person name="Russell D.A."/>
            <person name="Pope W.H."/>
            <person name="Jacobs-Sera D."/>
            <person name="Hatfull G.F."/>
        </authorList>
    </citation>
    <scope>NUCLEOTIDE SEQUENCE [LARGE SCALE GENOMIC DNA]</scope>
</reference>
<evidence type="ECO:0000259" key="1">
    <source>
        <dbReference type="Pfam" id="PF14594"/>
    </source>
</evidence>
<feature type="domain" description="Gp28/Gp37-like" evidence="1">
    <location>
        <begin position="6"/>
        <end position="351"/>
    </location>
</feature>
<gene>
    <name evidence="2" type="primary">25</name>
    <name evidence="2" type="ORF">SEA_SOSHI_25</name>
</gene>
<dbReference type="Pfam" id="PF14594">
    <property type="entry name" value="Sipho_Gp37"/>
    <property type="match status" value="1"/>
</dbReference>
<dbReference type="EMBL" id="MN204504">
    <property type="protein sequence ID" value="QEQ94638.1"/>
    <property type="molecule type" value="Genomic_DNA"/>
</dbReference>
<evidence type="ECO:0000313" key="3">
    <source>
        <dbReference type="Proteomes" id="UP000327109"/>
    </source>
</evidence>
<dbReference type="InterPro" id="IPR029432">
    <property type="entry name" value="Gp28/Gp37-like_dom"/>
</dbReference>
<sequence length="390" mass="44519">MEAYTLDPLLRRQEVIDQFESLIWTERYQAYGDFEMDIFSNSRSRKLLKTGTMLAMNESHRIMTVETVEDSLDSEGRKMLKVKGRSIENILEDRIAKESVSDLTTSPKWTITDTPANVARKIFHDICVLGILDPMDVIPFINEGTFMPEDTIPEPVDPITVELEPTTVYNALTEICGVWNLGFRMLRYYDTSQLYFDVYTGSDRTTSQTALAPVVFTTELDNLQNIKKLTTIEKAKNVAYVYSPAGFQKVYPVGVEPDVNGFERRILVVNATDITADNPNVEAALLQRGREELSKNQAIQSLDGEINQFSQYKYGVHYNLGDIVEMRNDDGETNNMRVTEQIFVSDREGERTYPTLTVNTFITTGSWLSWMNNKVWLDLDGDPTTWSEQP</sequence>
<name>A0A5J6DA14_9CAUD</name>
<protein>
    <submittedName>
        <fullName evidence="2">Minor tail protein</fullName>
    </submittedName>
</protein>
<evidence type="ECO:0000313" key="2">
    <source>
        <dbReference type="EMBL" id="QEQ94638.1"/>
    </source>
</evidence>
<proteinExistence type="predicted"/>
<accession>A0A5J6DA14</accession>